<sequence>MIYYLITIALSAFSFIESLHVNLQKMQKTFYVFILLFFALFAGTRMMGFDYDTYKDIFSYASSGNLRDVQIEIGWALICYLFSGIGFNAFLLFVACCSIILYGIFFKKYSPYIFLSLLIYYSSYFIVKEMGQMRQGLAIGIATLAFTAAMHKKKGQFALLFLMAFCIHYSAIVTLPVYYFCNHHWKTSTIIAFTAFGLCFTFIDLGVVITKVISILPISGAQDKVANILLSDASAKKLGINSSIILRIIIVGLALAYRKPLRERYAFYEPFLMLYFYGLMLYLVFNSVSEFAQRTSAYFRILEAIILPCILSLMSRRAERLVVVGLLVLNAAISINRLFGPRQAYEAYNPYKTYLLD</sequence>
<feature type="transmembrane region" description="Helical" evidence="1">
    <location>
        <begin position="6"/>
        <end position="23"/>
    </location>
</feature>
<dbReference type="AlphaFoldDB" id="A0A1G7UCZ1"/>
<keyword evidence="1" id="KW-1133">Transmembrane helix</keyword>
<feature type="transmembrane region" description="Helical" evidence="1">
    <location>
        <begin position="297"/>
        <end position="315"/>
    </location>
</feature>
<feature type="transmembrane region" description="Helical" evidence="1">
    <location>
        <begin position="190"/>
        <end position="218"/>
    </location>
</feature>
<dbReference type="EMBL" id="FNBN01000004">
    <property type="protein sequence ID" value="SDG45218.1"/>
    <property type="molecule type" value="Genomic_DNA"/>
</dbReference>
<keyword evidence="1" id="KW-0812">Transmembrane</keyword>
<dbReference type="InterPro" id="IPR049458">
    <property type="entry name" value="EpsG-like"/>
</dbReference>
<dbReference type="Pfam" id="PF14897">
    <property type="entry name" value="EpsG"/>
    <property type="match status" value="1"/>
</dbReference>
<feature type="transmembrane region" description="Helical" evidence="1">
    <location>
        <begin position="30"/>
        <end position="48"/>
    </location>
</feature>
<feature type="transmembrane region" description="Helical" evidence="1">
    <location>
        <begin position="265"/>
        <end position="285"/>
    </location>
</feature>
<evidence type="ECO:0000313" key="3">
    <source>
        <dbReference type="Proteomes" id="UP000199045"/>
    </source>
</evidence>
<feature type="transmembrane region" description="Helical" evidence="1">
    <location>
        <begin position="73"/>
        <end position="102"/>
    </location>
</feature>
<name>A0A1G7UCZ1_CHIFI</name>
<evidence type="ECO:0000313" key="2">
    <source>
        <dbReference type="EMBL" id="SDG45218.1"/>
    </source>
</evidence>
<feature type="transmembrane region" description="Helical" evidence="1">
    <location>
        <begin position="321"/>
        <end position="339"/>
    </location>
</feature>
<feature type="transmembrane region" description="Helical" evidence="1">
    <location>
        <begin position="238"/>
        <end position="259"/>
    </location>
</feature>
<proteinExistence type="predicted"/>
<dbReference type="Proteomes" id="UP000199045">
    <property type="component" value="Unassembled WGS sequence"/>
</dbReference>
<gene>
    <name evidence="2" type="ORF">SAMN04488121_104320</name>
</gene>
<keyword evidence="1" id="KW-0472">Membrane</keyword>
<dbReference type="OrthoDB" id="6631730at2"/>
<feature type="transmembrane region" description="Helical" evidence="1">
    <location>
        <begin position="109"/>
        <end position="127"/>
    </location>
</feature>
<feature type="transmembrane region" description="Helical" evidence="1">
    <location>
        <begin position="157"/>
        <end position="178"/>
    </location>
</feature>
<reference evidence="2 3" key="1">
    <citation type="submission" date="2016-10" db="EMBL/GenBank/DDBJ databases">
        <authorList>
            <person name="de Groot N.N."/>
        </authorList>
    </citation>
    <scope>NUCLEOTIDE SEQUENCE [LARGE SCALE GENOMIC DNA]</scope>
    <source>
        <strain evidence="2 3">DSM 527</strain>
    </source>
</reference>
<dbReference type="STRING" id="104663.SAMN04488121_104320"/>
<organism evidence="2 3">
    <name type="scientific">Chitinophaga filiformis</name>
    <name type="common">Myxococcus filiformis</name>
    <name type="synonym">Flexibacter filiformis</name>
    <dbReference type="NCBI Taxonomy" id="104663"/>
    <lineage>
        <taxon>Bacteria</taxon>
        <taxon>Pseudomonadati</taxon>
        <taxon>Bacteroidota</taxon>
        <taxon>Chitinophagia</taxon>
        <taxon>Chitinophagales</taxon>
        <taxon>Chitinophagaceae</taxon>
        <taxon>Chitinophaga</taxon>
    </lineage>
</organism>
<protein>
    <submittedName>
        <fullName evidence="2">EpsG family protein</fullName>
    </submittedName>
</protein>
<accession>A0A1G7UCZ1</accession>
<evidence type="ECO:0000256" key="1">
    <source>
        <dbReference type="SAM" id="Phobius"/>
    </source>
</evidence>